<keyword evidence="7" id="KW-0479">Metal-binding</keyword>
<dbReference type="GO" id="GO:0016780">
    <property type="term" value="F:phosphotransferase activity, for other substituted phosphate groups"/>
    <property type="evidence" value="ECO:0007669"/>
    <property type="project" value="InterPro"/>
</dbReference>
<dbReference type="RefSeq" id="WP_097642229.1">
    <property type="nucleotide sequence ID" value="NZ_NQWI01000002.1"/>
</dbReference>
<evidence type="ECO:0000256" key="6">
    <source>
        <dbReference type="ARBA" id="ARBA00023136"/>
    </source>
</evidence>
<feature type="transmembrane region" description="Helical" evidence="8">
    <location>
        <begin position="69"/>
        <end position="89"/>
    </location>
</feature>
<evidence type="ECO:0000313" key="10">
    <source>
        <dbReference type="Proteomes" id="UP000220527"/>
    </source>
</evidence>
<feature type="transmembrane region" description="Helical" evidence="8">
    <location>
        <begin position="310"/>
        <end position="328"/>
    </location>
</feature>
<feature type="transmembrane region" description="Helical" evidence="8">
    <location>
        <begin position="175"/>
        <end position="194"/>
    </location>
</feature>
<dbReference type="InterPro" id="IPR000715">
    <property type="entry name" value="Glycosyl_transferase_4"/>
</dbReference>
<keyword evidence="10" id="KW-1185">Reference proteome</keyword>
<evidence type="ECO:0000256" key="7">
    <source>
        <dbReference type="PIRSR" id="PIRSR600715-1"/>
    </source>
</evidence>
<dbReference type="OrthoDB" id="9805475at2"/>
<keyword evidence="4 8" id="KW-0812">Transmembrane</keyword>
<evidence type="ECO:0000256" key="8">
    <source>
        <dbReference type="SAM" id="Phobius"/>
    </source>
</evidence>
<proteinExistence type="predicted"/>
<feature type="transmembrane region" description="Helical" evidence="8">
    <location>
        <begin position="200"/>
        <end position="218"/>
    </location>
</feature>
<dbReference type="AlphaFoldDB" id="A0A2A6RQ08"/>
<feature type="transmembrane region" description="Helical" evidence="8">
    <location>
        <begin position="125"/>
        <end position="145"/>
    </location>
</feature>
<dbReference type="EMBL" id="NQWI01000002">
    <property type="protein sequence ID" value="PDW04991.1"/>
    <property type="molecule type" value="Genomic_DNA"/>
</dbReference>
<evidence type="ECO:0000256" key="1">
    <source>
        <dbReference type="ARBA" id="ARBA00004651"/>
    </source>
</evidence>
<protein>
    <submittedName>
        <fullName evidence="9">Undecaprenyl-phosphate alpha-N-acetylglucosaminyl 1-phosphate transferase</fullName>
    </submittedName>
</protein>
<dbReference type="PANTHER" id="PTHR22926">
    <property type="entry name" value="PHOSPHO-N-ACETYLMURAMOYL-PENTAPEPTIDE-TRANSFERASE"/>
    <property type="match status" value="1"/>
</dbReference>
<keyword evidence="3 9" id="KW-0808">Transferase</keyword>
<reference evidence="10" key="1">
    <citation type="submission" date="2017-08" db="EMBL/GenBank/DDBJ databases">
        <authorList>
            <person name="Grouzdev D.S."/>
            <person name="Gaisin V.A."/>
            <person name="Rysina M.S."/>
            <person name="Gorlenko V.M."/>
        </authorList>
    </citation>
    <scope>NUCLEOTIDE SEQUENCE [LARGE SCALE GENOMIC DNA]</scope>
    <source>
        <strain evidence="10">Kir15-3F</strain>
    </source>
</reference>
<comment type="caution">
    <text evidence="9">The sequence shown here is derived from an EMBL/GenBank/DDBJ whole genome shotgun (WGS) entry which is preliminary data.</text>
</comment>
<evidence type="ECO:0000256" key="2">
    <source>
        <dbReference type="ARBA" id="ARBA00022475"/>
    </source>
</evidence>
<evidence type="ECO:0000313" key="9">
    <source>
        <dbReference type="EMBL" id="PDW04991.1"/>
    </source>
</evidence>
<name>A0A2A6RQ08_9CHLR</name>
<organism evidence="9 10">
    <name type="scientific">Candidatus Viridilinea mediisalina</name>
    <dbReference type="NCBI Taxonomy" id="2024553"/>
    <lineage>
        <taxon>Bacteria</taxon>
        <taxon>Bacillati</taxon>
        <taxon>Chloroflexota</taxon>
        <taxon>Chloroflexia</taxon>
        <taxon>Chloroflexales</taxon>
        <taxon>Chloroflexineae</taxon>
        <taxon>Oscillochloridaceae</taxon>
        <taxon>Candidatus Viridilinea</taxon>
    </lineage>
</organism>
<gene>
    <name evidence="9" type="ORF">CJ255_01035</name>
</gene>
<keyword evidence="6 8" id="KW-0472">Membrane</keyword>
<dbReference type="Pfam" id="PF00953">
    <property type="entry name" value="Glycos_transf_4"/>
    <property type="match status" value="1"/>
</dbReference>
<dbReference type="GO" id="GO:0046872">
    <property type="term" value="F:metal ion binding"/>
    <property type="evidence" value="ECO:0007669"/>
    <property type="project" value="UniProtKB-KW"/>
</dbReference>
<dbReference type="GO" id="GO:0071555">
    <property type="term" value="P:cell wall organization"/>
    <property type="evidence" value="ECO:0007669"/>
    <property type="project" value="TreeGrafter"/>
</dbReference>
<evidence type="ECO:0000256" key="5">
    <source>
        <dbReference type="ARBA" id="ARBA00022989"/>
    </source>
</evidence>
<keyword evidence="5 8" id="KW-1133">Transmembrane helix</keyword>
<evidence type="ECO:0000256" key="4">
    <source>
        <dbReference type="ARBA" id="ARBA00022692"/>
    </source>
</evidence>
<feature type="transmembrane region" description="Helical" evidence="8">
    <location>
        <begin position="230"/>
        <end position="253"/>
    </location>
</feature>
<keyword evidence="7" id="KW-0460">Magnesium</keyword>
<dbReference type="PANTHER" id="PTHR22926:SF3">
    <property type="entry name" value="UNDECAPRENYL-PHOSPHATE ALPHA-N-ACETYLGLUCOSAMINYL 1-PHOSPHATE TRANSFERASE"/>
    <property type="match status" value="1"/>
</dbReference>
<feature type="binding site" evidence="7">
    <location>
        <position position="205"/>
    </location>
    <ligand>
        <name>Mg(2+)</name>
        <dbReference type="ChEBI" id="CHEBI:18420"/>
    </ligand>
</feature>
<dbReference type="Proteomes" id="UP000220527">
    <property type="component" value="Unassembled WGS sequence"/>
</dbReference>
<keyword evidence="2" id="KW-1003">Cell membrane</keyword>
<dbReference type="GO" id="GO:0009103">
    <property type="term" value="P:lipopolysaccharide biosynthetic process"/>
    <property type="evidence" value="ECO:0007669"/>
    <property type="project" value="TreeGrafter"/>
</dbReference>
<dbReference type="GO" id="GO:0044038">
    <property type="term" value="P:cell wall macromolecule biosynthetic process"/>
    <property type="evidence" value="ECO:0007669"/>
    <property type="project" value="TreeGrafter"/>
</dbReference>
<sequence length="340" mass="35994">MIHIALIALLSLIFSIVATPLARRAALRVGVVSVPRTRDVHVAPVPLLGGAAIYAGFVLALLILGDREYIVELVAILVGATLVSLLGLADDRWGLHAGLKLGGQILAAGLLFWGGTQVQFLPYLWLNLAATILWVVGITNAINFLDNMDGLSGGIVSIAAAFFLLLAAMNEPRQVLVGAMAAALIGACIGFLRYNLNPATIFMGDTGSLFIGFILAAIAIKLRFPANTPLVTWMVPICVLALPIFDTCLVVVARLRRGVNPFTTAGKDHLSHRLHALGLTKREAVLTCYLLAGACGLVGIYLTQASIREGYVVVGVMALAGMIGIIWLERVCPSGVVQSR</sequence>
<feature type="transmembrane region" description="Helical" evidence="8">
    <location>
        <begin position="151"/>
        <end position="168"/>
    </location>
</feature>
<accession>A0A2A6RQ08</accession>
<dbReference type="CDD" id="cd06853">
    <property type="entry name" value="GT_WecA_like"/>
    <property type="match status" value="1"/>
</dbReference>
<feature type="transmembrane region" description="Helical" evidence="8">
    <location>
        <begin position="42"/>
        <end position="62"/>
    </location>
</feature>
<evidence type="ECO:0000256" key="3">
    <source>
        <dbReference type="ARBA" id="ARBA00022679"/>
    </source>
</evidence>
<dbReference type="GO" id="GO:0005886">
    <property type="term" value="C:plasma membrane"/>
    <property type="evidence" value="ECO:0007669"/>
    <property type="project" value="UniProtKB-SubCell"/>
</dbReference>
<feature type="binding site" evidence="7">
    <location>
        <position position="143"/>
    </location>
    <ligand>
        <name>Mg(2+)</name>
        <dbReference type="ChEBI" id="CHEBI:18420"/>
    </ligand>
</feature>
<feature type="transmembrane region" description="Helical" evidence="8">
    <location>
        <begin position="284"/>
        <end position="303"/>
    </location>
</feature>
<comment type="cofactor">
    <cofactor evidence="7">
        <name>Mg(2+)</name>
        <dbReference type="ChEBI" id="CHEBI:18420"/>
    </cofactor>
</comment>
<comment type="subcellular location">
    <subcellularLocation>
        <location evidence="1">Cell membrane</location>
        <topology evidence="1">Multi-pass membrane protein</topology>
    </subcellularLocation>
</comment>